<dbReference type="Pfam" id="PF13473">
    <property type="entry name" value="Cupredoxin_1"/>
    <property type="match status" value="1"/>
</dbReference>
<organism evidence="3 4">
    <name type="scientific">Streptomyces albiflavescens</name>
    <dbReference type="NCBI Taxonomy" id="1623582"/>
    <lineage>
        <taxon>Bacteria</taxon>
        <taxon>Bacillati</taxon>
        <taxon>Actinomycetota</taxon>
        <taxon>Actinomycetes</taxon>
        <taxon>Kitasatosporales</taxon>
        <taxon>Streptomycetaceae</taxon>
        <taxon>Streptomyces</taxon>
    </lineage>
</organism>
<feature type="domain" description="EfeO-type cupredoxin-like" evidence="2">
    <location>
        <begin position="85"/>
        <end position="177"/>
    </location>
</feature>
<dbReference type="InterPro" id="IPR052721">
    <property type="entry name" value="ET_Amicyanin"/>
</dbReference>
<feature type="compositionally biased region" description="Basic and acidic residues" evidence="1">
    <location>
        <begin position="1"/>
        <end position="12"/>
    </location>
</feature>
<accession>A0A918D8J8</accession>
<proteinExistence type="predicted"/>
<name>A0A918D8J8_9ACTN</name>
<sequence length="178" mass="18250">MLRPRDRPEKRTTAALAPRAVPAPQPADLDTGEPLGAPPDSVAKEPAAMSSSLHRRRATCLVLAAAAALLPVTACSGGNGNASSVTSTASSAPSPAAQITMKNFAFDPATITVKPSQKVTVVNKDAVAHTVTATEGKAFDTGNIDGGKSGTFTAPSKSGSYRFVCTYHSNMKGTLIVR</sequence>
<dbReference type="EMBL" id="BMMM01000017">
    <property type="protein sequence ID" value="GGN84912.1"/>
    <property type="molecule type" value="Genomic_DNA"/>
</dbReference>
<gene>
    <name evidence="3" type="ORF">GCM10011579_075410</name>
</gene>
<evidence type="ECO:0000256" key="1">
    <source>
        <dbReference type="SAM" id="MobiDB-lite"/>
    </source>
</evidence>
<protein>
    <recommendedName>
        <fullName evidence="2">EfeO-type cupredoxin-like domain-containing protein</fullName>
    </recommendedName>
</protein>
<reference evidence="3 4" key="1">
    <citation type="journal article" date="2014" name="Int. J. Syst. Evol. Microbiol.">
        <title>Complete genome sequence of Corynebacterium casei LMG S-19264T (=DSM 44701T), isolated from a smear-ripened cheese.</title>
        <authorList>
            <consortium name="US DOE Joint Genome Institute (JGI-PGF)"/>
            <person name="Walter F."/>
            <person name="Albersmeier A."/>
            <person name="Kalinowski J."/>
            <person name="Ruckert C."/>
        </authorList>
    </citation>
    <scope>NUCLEOTIDE SEQUENCE [LARGE SCALE GENOMIC DNA]</scope>
    <source>
        <strain evidence="3 4">CGMCC 4.7111</strain>
    </source>
</reference>
<evidence type="ECO:0000259" key="2">
    <source>
        <dbReference type="Pfam" id="PF13473"/>
    </source>
</evidence>
<dbReference type="InterPro" id="IPR028096">
    <property type="entry name" value="EfeO_Cupredoxin"/>
</dbReference>
<comment type="caution">
    <text evidence="3">The sequence shown here is derived from an EMBL/GenBank/DDBJ whole genome shotgun (WGS) entry which is preliminary data.</text>
</comment>
<keyword evidence="4" id="KW-1185">Reference proteome</keyword>
<dbReference type="PANTHER" id="PTHR36507">
    <property type="entry name" value="BLL1555 PROTEIN"/>
    <property type="match status" value="1"/>
</dbReference>
<feature type="region of interest" description="Disordered" evidence="1">
    <location>
        <begin position="1"/>
        <end position="50"/>
    </location>
</feature>
<dbReference type="InterPro" id="IPR008972">
    <property type="entry name" value="Cupredoxin"/>
</dbReference>
<evidence type="ECO:0000313" key="3">
    <source>
        <dbReference type="EMBL" id="GGN84912.1"/>
    </source>
</evidence>
<dbReference type="Gene3D" id="2.60.40.420">
    <property type="entry name" value="Cupredoxins - blue copper proteins"/>
    <property type="match status" value="1"/>
</dbReference>
<dbReference type="PANTHER" id="PTHR36507:SF1">
    <property type="entry name" value="BLL1555 PROTEIN"/>
    <property type="match status" value="1"/>
</dbReference>
<dbReference type="SUPFAM" id="SSF49503">
    <property type="entry name" value="Cupredoxins"/>
    <property type="match status" value="1"/>
</dbReference>
<evidence type="ECO:0000313" key="4">
    <source>
        <dbReference type="Proteomes" id="UP000600365"/>
    </source>
</evidence>
<dbReference type="AlphaFoldDB" id="A0A918D8J8"/>
<dbReference type="Proteomes" id="UP000600365">
    <property type="component" value="Unassembled WGS sequence"/>
</dbReference>